<accession>A0ABQ9GV68</accession>
<feature type="domain" description="Integrase catalytic" evidence="1">
    <location>
        <begin position="54"/>
        <end position="169"/>
    </location>
</feature>
<dbReference type="EMBL" id="JARBHB010000009">
    <property type="protein sequence ID" value="KAJ8875902.1"/>
    <property type="molecule type" value="Genomic_DNA"/>
</dbReference>
<dbReference type="InterPro" id="IPR012337">
    <property type="entry name" value="RNaseH-like_sf"/>
</dbReference>
<sequence>MSRTIFQMLDLSKFFQKFKNSGEHLQGMLQLILPEFPLSLVATDFIELLPQSVSGTEYVLVLLDVFTKYVELFANPKTVLTDKGTQFTSEVLLTGLAKIGIKPASISVRHSQSNLSKRFMRELARVLRILCHSKQQIWRNYLPAVEYLHNNVVHVSIGQMPSEVLKGTASRLPFHCLAYKPLDNYNQDRLIKVSEDRKRNYKLLRDIHGLRPSELVLVRVHIVSSQVELITKKLLTVFSGP</sequence>
<protein>
    <recommendedName>
        <fullName evidence="1">Integrase catalytic domain-containing protein</fullName>
    </recommendedName>
</protein>
<evidence type="ECO:0000259" key="1">
    <source>
        <dbReference type="PROSITE" id="PS50994"/>
    </source>
</evidence>
<dbReference type="Gene3D" id="3.30.420.10">
    <property type="entry name" value="Ribonuclease H-like superfamily/Ribonuclease H"/>
    <property type="match status" value="1"/>
</dbReference>
<dbReference type="InterPro" id="IPR050951">
    <property type="entry name" value="Retrovirus_Pol_polyprotein"/>
</dbReference>
<dbReference type="PROSITE" id="PS50994">
    <property type="entry name" value="INTEGRASE"/>
    <property type="match status" value="1"/>
</dbReference>
<evidence type="ECO:0000313" key="2">
    <source>
        <dbReference type="EMBL" id="KAJ8875902.1"/>
    </source>
</evidence>
<dbReference type="PANTHER" id="PTHR37984">
    <property type="entry name" value="PROTEIN CBG26694"/>
    <property type="match status" value="1"/>
</dbReference>
<evidence type="ECO:0000313" key="3">
    <source>
        <dbReference type="Proteomes" id="UP001159363"/>
    </source>
</evidence>
<dbReference type="InterPro" id="IPR001584">
    <property type="entry name" value="Integrase_cat-core"/>
</dbReference>
<proteinExistence type="predicted"/>
<name>A0ABQ9GV68_9NEOP</name>
<dbReference type="Proteomes" id="UP001159363">
    <property type="component" value="Chromosome 8"/>
</dbReference>
<organism evidence="2 3">
    <name type="scientific">Dryococelus australis</name>
    <dbReference type="NCBI Taxonomy" id="614101"/>
    <lineage>
        <taxon>Eukaryota</taxon>
        <taxon>Metazoa</taxon>
        <taxon>Ecdysozoa</taxon>
        <taxon>Arthropoda</taxon>
        <taxon>Hexapoda</taxon>
        <taxon>Insecta</taxon>
        <taxon>Pterygota</taxon>
        <taxon>Neoptera</taxon>
        <taxon>Polyneoptera</taxon>
        <taxon>Phasmatodea</taxon>
        <taxon>Verophasmatodea</taxon>
        <taxon>Anareolatae</taxon>
        <taxon>Phasmatidae</taxon>
        <taxon>Eurycanthinae</taxon>
        <taxon>Dryococelus</taxon>
    </lineage>
</organism>
<dbReference type="PANTHER" id="PTHR37984:SF5">
    <property type="entry name" value="PROTEIN NYNRIN-LIKE"/>
    <property type="match status" value="1"/>
</dbReference>
<keyword evidence="3" id="KW-1185">Reference proteome</keyword>
<dbReference type="InterPro" id="IPR036397">
    <property type="entry name" value="RNaseH_sf"/>
</dbReference>
<dbReference type="SUPFAM" id="SSF53098">
    <property type="entry name" value="Ribonuclease H-like"/>
    <property type="match status" value="1"/>
</dbReference>
<reference evidence="2 3" key="1">
    <citation type="submission" date="2023-02" db="EMBL/GenBank/DDBJ databases">
        <title>LHISI_Scaffold_Assembly.</title>
        <authorList>
            <person name="Stuart O.P."/>
            <person name="Cleave R."/>
            <person name="Magrath M.J.L."/>
            <person name="Mikheyev A.S."/>
        </authorList>
    </citation>
    <scope>NUCLEOTIDE SEQUENCE [LARGE SCALE GENOMIC DNA]</scope>
    <source>
        <strain evidence="2">Daus_M_001</strain>
        <tissue evidence="2">Leg muscle</tissue>
    </source>
</reference>
<comment type="caution">
    <text evidence="2">The sequence shown here is derived from an EMBL/GenBank/DDBJ whole genome shotgun (WGS) entry which is preliminary data.</text>
</comment>
<gene>
    <name evidence="2" type="ORF">PR048_023809</name>
</gene>